<accession>A0A9N8E8K2</accession>
<comment type="caution">
    <text evidence="7">The sequence shown here is derived from an EMBL/GenBank/DDBJ whole genome shotgun (WGS) entry which is preliminary data.</text>
</comment>
<evidence type="ECO:0000313" key="8">
    <source>
        <dbReference type="Proteomes" id="UP001153069"/>
    </source>
</evidence>
<dbReference type="GO" id="GO:0005886">
    <property type="term" value="C:plasma membrane"/>
    <property type="evidence" value="ECO:0007669"/>
    <property type="project" value="TreeGrafter"/>
</dbReference>
<dbReference type="AlphaFoldDB" id="A0A9N8E8K2"/>
<feature type="compositionally biased region" description="Low complexity" evidence="5">
    <location>
        <begin position="502"/>
        <end position="522"/>
    </location>
</feature>
<dbReference type="Gene3D" id="1.20.1070.10">
    <property type="entry name" value="Rhodopsin 7-helix transmembrane proteins"/>
    <property type="match status" value="1"/>
</dbReference>
<reference evidence="7" key="1">
    <citation type="submission" date="2020-06" db="EMBL/GenBank/DDBJ databases">
        <authorList>
            <consortium name="Plant Systems Biology data submission"/>
        </authorList>
    </citation>
    <scope>NUCLEOTIDE SEQUENCE</scope>
    <source>
        <strain evidence="7">D6</strain>
    </source>
</reference>
<gene>
    <name evidence="7" type="ORF">SEMRO_667_G184170.1</name>
</gene>
<protein>
    <submittedName>
        <fullName evidence="7">Uncharacterized protein</fullName>
    </submittedName>
</protein>
<feature type="compositionally biased region" description="Acidic residues" evidence="5">
    <location>
        <begin position="527"/>
        <end position="536"/>
    </location>
</feature>
<evidence type="ECO:0000256" key="6">
    <source>
        <dbReference type="SAM" id="Phobius"/>
    </source>
</evidence>
<dbReference type="EMBL" id="CAICTM010000666">
    <property type="protein sequence ID" value="CAB9514664.1"/>
    <property type="molecule type" value="Genomic_DNA"/>
</dbReference>
<feature type="transmembrane region" description="Helical" evidence="6">
    <location>
        <begin position="91"/>
        <end position="113"/>
    </location>
</feature>
<dbReference type="SUPFAM" id="SSF81321">
    <property type="entry name" value="Family A G protein-coupled receptor-like"/>
    <property type="match status" value="1"/>
</dbReference>
<evidence type="ECO:0000256" key="2">
    <source>
        <dbReference type="ARBA" id="ARBA00022692"/>
    </source>
</evidence>
<feature type="compositionally biased region" description="Low complexity" evidence="5">
    <location>
        <begin position="294"/>
        <end position="311"/>
    </location>
</feature>
<keyword evidence="8" id="KW-1185">Reference proteome</keyword>
<evidence type="ECO:0000256" key="4">
    <source>
        <dbReference type="ARBA" id="ARBA00023136"/>
    </source>
</evidence>
<feature type="transmembrane region" description="Helical" evidence="6">
    <location>
        <begin position="169"/>
        <end position="192"/>
    </location>
</feature>
<dbReference type="PANTHER" id="PTHR23112:SF0">
    <property type="entry name" value="TRANSMEMBRANE PROTEIN 116"/>
    <property type="match status" value="1"/>
</dbReference>
<feature type="transmembrane region" description="Helical" evidence="6">
    <location>
        <begin position="133"/>
        <end position="157"/>
    </location>
</feature>
<feature type="region of interest" description="Disordered" evidence="5">
    <location>
        <begin position="289"/>
        <end position="311"/>
    </location>
</feature>
<dbReference type="GO" id="GO:0004930">
    <property type="term" value="F:G protein-coupled receptor activity"/>
    <property type="evidence" value="ECO:0007669"/>
    <property type="project" value="TreeGrafter"/>
</dbReference>
<evidence type="ECO:0000256" key="3">
    <source>
        <dbReference type="ARBA" id="ARBA00022989"/>
    </source>
</evidence>
<keyword evidence="2 6" id="KW-0812">Transmembrane</keyword>
<feature type="transmembrane region" description="Helical" evidence="6">
    <location>
        <begin position="382"/>
        <end position="403"/>
    </location>
</feature>
<feature type="compositionally biased region" description="Polar residues" evidence="5">
    <location>
        <begin position="432"/>
        <end position="467"/>
    </location>
</feature>
<feature type="transmembrane region" description="Helical" evidence="6">
    <location>
        <begin position="343"/>
        <end position="370"/>
    </location>
</feature>
<sequence>MVFNSWDDDDALYHEYGKVYGERYDDYDTQYRTNLARPFAALSLLGSIFIIQDILRQGPLCANNRQCQKKQRTRNRTVQQRSQNTIMCHKIMLGLSISDTITSTMYLLGTVLVPHGQAWGAHGTRETCTMQGFLIWYFNPCSRMYSGTLAICYVLMVRYAWTEDQLARWFVQLALLGFPHVIAILVALPLLIDQSFNFDQVSVCGPSTYPTWCKRFATPETVQDGQVVCIRGGHLSVGGTKVGTTAFKIMAPIDMYLAGIIITVSMMVLYWTVRAREWRNRRYAFPGTATTPHNNSNNNNPPSSSNSSSSNSWIMTLPRSFRPTFSLLQSSAQSSQPPLRSSVVGIQGVCFCLAYWCAVGPFFVLMTIFWFGLVPYKSRPDWLSPLIVVTLPSQGFFNALVYLRPRIMEWCCQSRRPQAQQPIRQPPSPPANHSNGQDTATNNNPANQSADTFAVSSSLSRNNSNDQLPFGVHTTSDEETFVAEDSKEKNDPKEDVETPLPSSSSQVVSSTTTATTKETTSVRFALDDEDDCDDDDNVKGGDDAKNETIANDA</sequence>
<feature type="compositionally biased region" description="Basic and acidic residues" evidence="5">
    <location>
        <begin position="484"/>
        <end position="496"/>
    </location>
</feature>
<feature type="region of interest" description="Disordered" evidence="5">
    <location>
        <begin position="418"/>
        <end position="553"/>
    </location>
</feature>
<feature type="compositionally biased region" description="Basic and acidic residues" evidence="5">
    <location>
        <begin position="537"/>
        <end position="546"/>
    </location>
</feature>
<dbReference type="GO" id="GO:0007189">
    <property type="term" value="P:adenylate cyclase-activating G protein-coupled receptor signaling pathway"/>
    <property type="evidence" value="ECO:0007669"/>
    <property type="project" value="TreeGrafter"/>
</dbReference>
<organism evidence="7 8">
    <name type="scientific">Seminavis robusta</name>
    <dbReference type="NCBI Taxonomy" id="568900"/>
    <lineage>
        <taxon>Eukaryota</taxon>
        <taxon>Sar</taxon>
        <taxon>Stramenopiles</taxon>
        <taxon>Ochrophyta</taxon>
        <taxon>Bacillariophyta</taxon>
        <taxon>Bacillariophyceae</taxon>
        <taxon>Bacillariophycidae</taxon>
        <taxon>Naviculales</taxon>
        <taxon>Naviculaceae</taxon>
        <taxon>Seminavis</taxon>
    </lineage>
</organism>
<feature type="transmembrane region" description="Helical" evidence="6">
    <location>
        <begin position="255"/>
        <end position="273"/>
    </location>
</feature>
<name>A0A9N8E8K2_9STRA</name>
<dbReference type="OrthoDB" id="4580974at2759"/>
<dbReference type="PANTHER" id="PTHR23112">
    <property type="entry name" value="G PROTEIN-COUPLED RECEPTOR 157-RELATED"/>
    <property type="match status" value="1"/>
</dbReference>
<dbReference type="Proteomes" id="UP001153069">
    <property type="component" value="Unassembled WGS sequence"/>
</dbReference>
<comment type="subcellular location">
    <subcellularLocation>
        <location evidence="1">Membrane</location>
        <topology evidence="1">Multi-pass membrane protein</topology>
    </subcellularLocation>
</comment>
<keyword evidence="3 6" id="KW-1133">Transmembrane helix</keyword>
<evidence type="ECO:0000256" key="5">
    <source>
        <dbReference type="SAM" id="MobiDB-lite"/>
    </source>
</evidence>
<proteinExistence type="predicted"/>
<evidence type="ECO:0000313" key="7">
    <source>
        <dbReference type="EMBL" id="CAB9514664.1"/>
    </source>
</evidence>
<keyword evidence="4 6" id="KW-0472">Membrane</keyword>
<evidence type="ECO:0000256" key="1">
    <source>
        <dbReference type="ARBA" id="ARBA00004141"/>
    </source>
</evidence>